<keyword evidence="1" id="KW-0472">Membrane</keyword>
<accession>A0A8E2JF53</accession>
<name>A0A8E2JF53_9PEZI</name>
<keyword evidence="1" id="KW-1133">Transmembrane helix</keyword>
<feature type="transmembrane region" description="Helical" evidence="1">
    <location>
        <begin position="343"/>
        <end position="367"/>
    </location>
</feature>
<proteinExistence type="predicted"/>
<dbReference type="AlphaFoldDB" id="A0A8E2JF53"/>
<evidence type="ECO:0000313" key="2">
    <source>
        <dbReference type="EMBL" id="OCK79714.1"/>
    </source>
</evidence>
<evidence type="ECO:0000313" key="3">
    <source>
        <dbReference type="Proteomes" id="UP000250266"/>
    </source>
</evidence>
<organism evidence="2 3">
    <name type="scientific">Lepidopterella palustris CBS 459.81</name>
    <dbReference type="NCBI Taxonomy" id="1314670"/>
    <lineage>
        <taxon>Eukaryota</taxon>
        <taxon>Fungi</taxon>
        <taxon>Dikarya</taxon>
        <taxon>Ascomycota</taxon>
        <taxon>Pezizomycotina</taxon>
        <taxon>Dothideomycetes</taxon>
        <taxon>Pleosporomycetidae</taxon>
        <taxon>Mytilinidiales</taxon>
        <taxon>Argynnaceae</taxon>
        <taxon>Lepidopterella</taxon>
    </lineage>
</organism>
<gene>
    <name evidence="2" type="ORF">K432DRAFT_393661</name>
</gene>
<reference evidence="2 3" key="1">
    <citation type="journal article" date="2016" name="Nat. Commun.">
        <title>Ectomycorrhizal ecology is imprinted in the genome of the dominant symbiotic fungus Cenococcum geophilum.</title>
        <authorList>
            <consortium name="DOE Joint Genome Institute"/>
            <person name="Peter M."/>
            <person name="Kohler A."/>
            <person name="Ohm R.A."/>
            <person name="Kuo A."/>
            <person name="Krutzmann J."/>
            <person name="Morin E."/>
            <person name="Arend M."/>
            <person name="Barry K.W."/>
            <person name="Binder M."/>
            <person name="Choi C."/>
            <person name="Clum A."/>
            <person name="Copeland A."/>
            <person name="Grisel N."/>
            <person name="Haridas S."/>
            <person name="Kipfer T."/>
            <person name="LaButti K."/>
            <person name="Lindquist E."/>
            <person name="Lipzen A."/>
            <person name="Maire R."/>
            <person name="Meier B."/>
            <person name="Mihaltcheva S."/>
            <person name="Molinier V."/>
            <person name="Murat C."/>
            <person name="Poggeler S."/>
            <person name="Quandt C.A."/>
            <person name="Sperisen C."/>
            <person name="Tritt A."/>
            <person name="Tisserant E."/>
            <person name="Crous P.W."/>
            <person name="Henrissat B."/>
            <person name="Nehls U."/>
            <person name="Egli S."/>
            <person name="Spatafora J.W."/>
            <person name="Grigoriev I.V."/>
            <person name="Martin F.M."/>
        </authorList>
    </citation>
    <scope>NUCLEOTIDE SEQUENCE [LARGE SCALE GENOMIC DNA]</scope>
    <source>
        <strain evidence="2 3">CBS 459.81</strain>
    </source>
</reference>
<dbReference type="Proteomes" id="UP000250266">
    <property type="component" value="Unassembled WGS sequence"/>
</dbReference>
<protein>
    <submittedName>
        <fullName evidence="2">Uncharacterized protein</fullName>
    </submittedName>
</protein>
<keyword evidence="3" id="KW-1185">Reference proteome</keyword>
<keyword evidence="1" id="KW-0812">Transmembrane</keyword>
<evidence type="ECO:0000256" key="1">
    <source>
        <dbReference type="SAM" id="Phobius"/>
    </source>
</evidence>
<dbReference type="EMBL" id="KV744991">
    <property type="protein sequence ID" value="OCK79714.1"/>
    <property type="molecule type" value="Genomic_DNA"/>
</dbReference>
<sequence length="370" mass="41932">MTQGALLPPFVYGEMGFIPGLDIQVLTARGVELVDQRTLCQFLPGVVDTVRTYGHLDPRMLVDKLWSSLQLVHLPQRHVEHVFNFLFQILCDNAGTVEQTRLSLLRYLERTMKKDVRLGLNHAGLIRCRRSFLALAVLSHAEHSRKLGAVLVNFFSANHNKICQLESRKGLVQWGVAITYISGLISPGDLENCLRSFVPYYRDVRLGYRTMLYPNSKADEFMGILRTVMGMEEYDSDDDYYDSDFGGRGRGRRRDLRIFRDRRDDRALGRFRGYNDFCMPPMGLTCPGEVVAPRGHNLVQAVHPMDPIVLDMTENILGLSEMTEQLEHRIENLEMECAGGPGALIGIGIAGSPLNFLLAHLSSFVYIKRR</sequence>